<protein>
    <submittedName>
        <fullName evidence="8">Nodulation protein NfeD</fullName>
    </submittedName>
</protein>
<comment type="caution">
    <text evidence="8">The sequence shown here is derived from an EMBL/GenBank/DDBJ whole genome shotgun (WGS) entry which is preliminary data.</text>
</comment>
<accession>A0A9X1K0S9</accession>
<dbReference type="InterPro" id="IPR056739">
    <property type="entry name" value="NfeD_membrane"/>
</dbReference>
<dbReference type="Pfam" id="PF01957">
    <property type="entry name" value="NfeD"/>
    <property type="match status" value="1"/>
</dbReference>
<keyword evidence="3 5" id="KW-0472">Membrane</keyword>
<dbReference type="PANTHER" id="PTHR33507">
    <property type="entry name" value="INNER MEMBRANE PROTEIN YBBJ"/>
    <property type="match status" value="1"/>
</dbReference>
<dbReference type="Proteomes" id="UP001138661">
    <property type="component" value="Unassembled WGS sequence"/>
</dbReference>
<feature type="domain" description="NfeD-like C-terminal" evidence="6">
    <location>
        <begin position="428"/>
        <end position="482"/>
    </location>
</feature>
<dbReference type="CDD" id="cd07020">
    <property type="entry name" value="Clp_protease_NfeD_1"/>
    <property type="match status" value="1"/>
</dbReference>
<organism evidence="8 9">
    <name type="scientific">Roseobacter insulae</name>
    <dbReference type="NCBI Taxonomy" id="2859783"/>
    <lineage>
        <taxon>Bacteria</taxon>
        <taxon>Pseudomonadati</taxon>
        <taxon>Pseudomonadota</taxon>
        <taxon>Alphaproteobacteria</taxon>
        <taxon>Rhodobacterales</taxon>
        <taxon>Roseobacteraceae</taxon>
        <taxon>Roseobacter</taxon>
    </lineage>
</organism>
<evidence type="ECO:0000259" key="6">
    <source>
        <dbReference type="Pfam" id="PF01957"/>
    </source>
</evidence>
<proteinExistence type="predicted"/>
<evidence type="ECO:0000256" key="5">
    <source>
        <dbReference type="SAM" id="Phobius"/>
    </source>
</evidence>
<keyword evidence="1 5" id="KW-0812">Transmembrane</keyword>
<keyword evidence="2 5" id="KW-1133">Transmembrane helix</keyword>
<evidence type="ECO:0000256" key="3">
    <source>
        <dbReference type="ARBA" id="ARBA00023136"/>
    </source>
</evidence>
<evidence type="ECO:0000259" key="7">
    <source>
        <dbReference type="Pfam" id="PF24961"/>
    </source>
</evidence>
<dbReference type="RefSeq" id="WP_219498901.1">
    <property type="nucleotide sequence ID" value="NZ_JAHXDN010000001.1"/>
</dbReference>
<feature type="compositionally biased region" description="Basic and acidic residues" evidence="4">
    <location>
        <begin position="163"/>
        <end position="174"/>
    </location>
</feature>
<evidence type="ECO:0000313" key="9">
    <source>
        <dbReference type="Proteomes" id="UP001138661"/>
    </source>
</evidence>
<evidence type="ECO:0000313" key="8">
    <source>
        <dbReference type="EMBL" id="MBW4706813.1"/>
    </source>
</evidence>
<keyword evidence="9" id="KW-1185">Reference proteome</keyword>
<feature type="transmembrane region" description="Helical" evidence="5">
    <location>
        <begin position="341"/>
        <end position="357"/>
    </location>
</feature>
<feature type="transmembrane region" description="Helical" evidence="5">
    <location>
        <begin position="317"/>
        <end position="335"/>
    </location>
</feature>
<name>A0A9X1K0S9_9RHOB</name>
<dbReference type="PANTHER" id="PTHR33507:SF4">
    <property type="entry name" value="NODULATION COMPETITIVENESS PROTEIN NFED"/>
    <property type="match status" value="1"/>
</dbReference>
<feature type="transmembrane region" description="Helical" evidence="5">
    <location>
        <begin position="288"/>
        <end position="310"/>
    </location>
</feature>
<sequence length="494" mass="51859">MARRTARYSAMIRMAAVLALIMGGLMAGHAQLPARQQAIVADLNGAIGPAAARHVSDAVGIARERSAEVLILRINTPGGLATSMRDIITEILASPVPVVGFVAPSGSHAASAGLYVLYACHVAAMAPGTNTGSATPVQIGGLPIPIPQRPQDEGEAEEPGGQTEERLTEERLTEEGPDEESEVTRRQPAQPDDPMAAKVVNDAVAYIRSLAQLRGRNADWAETAVREAASLPAQDALQANVIDLIAGDVDDLLAQLDGRRVMAGGIARQLSTGALVIERVDPSVVTQLLQLLSNPNVALLLMVVGVYGLIFEFSNPGVGPGIIGAICLVLGLYAINQLPVNYAGLALMLLGVALMVAEAVTPTFGVLGVGGIGAFSIGAAILIDTDVPEYQVSWSTIMITAVLSFAILSLLFGYVWRTFRKPVRTGAAALRGASAEVIDWTNGTGHVWAQGERWEAVGPRSLKPGDRIHVVGLKGLSLQIKKTPRDDAKDGEDR</sequence>
<feature type="region of interest" description="Disordered" evidence="4">
    <location>
        <begin position="136"/>
        <end position="196"/>
    </location>
</feature>
<feature type="domain" description="NfeD integral membrane" evidence="7">
    <location>
        <begin position="296"/>
        <end position="410"/>
    </location>
</feature>
<dbReference type="InterPro" id="IPR002810">
    <property type="entry name" value="NfeD-like_C"/>
</dbReference>
<feature type="transmembrane region" description="Helical" evidence="5">
    <location>
        <begin position="364"/>
        <end position="383"/>
    </location>
</feature>
<gene>
    <name evidence="8" type="ORF">KX928_03330</name>
</gene>
<dbReference type="Pfam" id="PF24961">
    <property type="entry name" value="NfeD_membrane"/>
    <property type="match status" value="1"/>
</dbReference>
<feature type="transmembrane region" description="Helical" evidence="5">
    <location>
        <begin position="395"/>
        <end position="416"/>
    </location>
</feature>
<dbReference type="EMBL" id="JAHXDN010000001">
    <property type="protein sequence ID" value="MBW4706813.1"/>
    <property type="molecule type" value="Genomic_DNA"/>
</dbReference>
<dbReference type="AlphaFoldDB" id="A0A9X1K0S9"/>
<evidence type="ECO:0000256" key="1">
    <source>
        <dbReference type="ARBA" id="ARBA00022692"/>
    </source>
</evidence>
<dbReference type="InterPro" id="IPR052165">
    <property type="entry name" value="Membrane_assoc_protease"/>
</dbReference>
<reference evidence="8" key="1">
    <citation type="submission" date="2021-07" db="EMBL/GenBank/DDBJ databases">
        <title>Roseobacter insulae sp. nov., isolated from a tidal flat.</title>
        <authorList>
            <person name="Park S."/>
            <person name="Yoon J.-H."/>
        </authorList>
    </citation>
    <scope>NUCLEOTIDE SEQUENCE</scope>
    <source>
        <strain evidence="8">YSTF-M11</strain>
    </source>
</reference>
<evidence type="ECO:0000256" key="2">
    <source>
        <dbReference type="ARBA" id="ARBA00022989"/>
    </source>
</evidence>
<evidence type="ECO:0000256" key="4">
    <source>
        <dbReference type="SAM" id="MobiDB-lite"/>
    </source>
</evidence>